<gene>
    <name evidence="1" type="ORF">LCGC14_0282950</name>
</gene>
<reference evidence="1" key="1">
    <citation type="journal article" date="2015" name="Nature">
        <title>Complex archaea that bridge the gap between prokaryotes and eukaryotes.</title>
        <authorList>
            <person name="Spang A."/>
            <person name="Saw J.H."/>
            <person name="Jorgensen S.L."/>
            <person name="Zaremba-Niedzwiedzka K."/>
            <person name="Martijn J."/>
            <person name="Lind A.E."/>
            <person name="van Eijk R."/>
            <person name="Schleper C."/>
            <person name="Guy L."/>
            <person name="Ettema T.J."/>
        </authorList>
    </citation>
    <scope>NUCLEOTIDE SEQUENCE</scope>
</reference>
<dbReference type="EMBL" id="LAZR01000163">
    <property type="protein sequence ID" value="KKN85126.1"/>
    <property type="molecule type" value="Genomic_DNA"/>
</dbReference>
<accession>A0A0F9WGT5</accession>
<protein>
    <submittedName>
        <fullName evidence="1">Uncharacterized protein</fullName>
    </submittedName>
</protein>
<proteinExistence type="predicted"/>
<dbReference type="AlphaFoldDB" id="A0A0F9WGT5"/>
<evidence type="ECO:0000313" key="1">
    <source>
        <dbReference type="EMBL" id="KKN85126.1"/>
    </source>
</evidence>
<name>A0A0F9WGT5_9ZZZZ</name>
<organism evidence="1">
    <name type="scientific">marine sediment metagenome</name>
    <dbReference type="NCBI Taxonomy" id="412755"/>
    <lineage>
        <taxon>unclassified sequences</taxon>
        <taxon>metagenomes</taxon>
        <taxon>ecological metagenomes</taxon>
    </lineage>
</organism>
<comment type="caution">
    <text evidence="1">The sequence shown here is derived from an EMBL/GenBank/DDBJ whole genome shotgun (WGS) entry which is preliminary data.</text>
</comment>
<sequence>MRRFRLHSISDVIVDSEPMPAWHSARATAHDLGASPIELPTTLPSIQEYELCTGDEPIFRAPKFESALLRLEHLVDGDSKVLSSENRWPTYLRVNNLQAVSAKMLETAPEGLTLESSLRDWQRHWVKESVFIEIMAASLPHAIRPSLVRLNMREQSKGRGRLANLDEWPLIGLEEAVESERKLLNELSASGVRLNRRYVIRKNKWHLNLKRRIGDHFNNCTHQGLDAALSSWLRVWRDTGVMRTMSAAVSGRALPSFAGNFISESEIQKSYLFSRFKTSCSYQLTVSSNPSESYQVSKKTMVDAGSIYQVDGALFYGSSETGSQLPIDSIGITQGFSHHTSEVSPWCPLRLVANEMTRLGLQKSDGRHFKLMGLTITKSGNAASVNPELLDTIKKLPAASESKNRSLRLTNLPTSRMLGLLPATWLSTDKVTDEPHLIRNMRLDEALVSHWLGSVRRVICHEDSNEVLRLRNPKLKNVSDINAHQFCTDLISLANDGITSVAGTVNVSGFQNEKGSVYRVPLVSIILEEAVALMELATVPKDNPQGLKFSVRIKSNRKSLHLIRVVFRSLYRSGFDTHDLHLFLKSLLVDLLSGYTSDLCVRYQMVRVGDDKYRLTALPFWSFASHTFKKDHLSEFSGLVTISPTLGEELIASKPMRILLSRHTGISVGFINSSISAIQCELTKQGREYAHCERFLKMTDRHNSFRIPKFQ</sequence>